<dbReference type="PANTHER" id="PTHR47338">
    <property type="entry name" value="ZN(II)2CYS6 TRANSCRIPTION FACTOR (EUROFUNG)-RELATED"/>
    <property type="match status" value="1"/>
</dbReference>
<evidence type="ECO:0000259" key="7">
    <source>
        <dbReference type="PROSITE" id="PS50048"/>
    </source>
</evidence>
<dbReference type="InParanoid" id="A0A165FRG4"/>
<dbReference type="Pfam" id="PF04082">
    <property type="entry name" value="Fungal_trans"/>
    <property type="match status" value="1"/>
</dbReference>
<dbReference type="CDD" id="cd00067">
    <property type="entry name" value="GAL4"/>
    <property type="match status" value="1"/>
</dbReference>
<evidence type="ECO:0000256" key="6">
    <source>
        <dbReference type="SAM" id="MobiDB-lite"/>
    </source>
</evidence>
<keyword evidence="5" id="KW-0539">Nucleus</keyword>
<dbReference type="AlphaFoldDB" id="A0A165FRG4"/>
<dbReference type="InterPro" id="IPR050815">
    <property type="entry name" value="TF_fung"/>
</dbReference>
<keyword evidence="3" id="KW-0805">Transcription regulation</keyword>
<dbReference type="EMBL" id="KV423968">
    <property type="protein sequence ID" value="KZT57111.1"/>
    <property type="molecule type" value="Genomic_DNA"/>
</dbReference>
<dbReference type="InterPro" id="IPR036864">
    <property type="entry name" value="Zn2-C6_fun-type_DNA-bd_sf"/>
</dbReference>
<sequence length="799" mass="86522">MPKATPPAAAGPTLARNQACHTCRKRKQKCDAARPFCGGCVRSWKARGQTISDTAGGTPACTYDDPWDFVPGHSVHDTQTIDHLKARIGELEKNLPGRRITPPHTHHMHSGASVPSMIPTGGIFDGLATSKPFSTGLSMPFNSMNGMNAMFQTPDLTPSLSTASSANGSPQAYGPMFFNNWPAHLPLPDMLHHLVDVFFAHFPLSARIIHKPSFLHGLTHSPSDPLFPPASLLHAICAYASMFSPAVPTPIIQDGPPPDQGEPPKKPVKRPESFGDFQARLARSCADESTALGLHLVENFQAITILGWYWFAQARWVELWIWSGVALRQAVPLGLNVSDEIPTTLNRSGKTALLPALPDTEEGRIDAEMRRNTFWAAYLLERYACASATWANSLDEQDISTELPICQIDWEQGTELGVPRQRLGTPDLLTSHPQEILDAFGMHVKAVHLMSRVHLHNLRFRSTPQAVGLNDPRDAPAFKQLDGLIAAFVYSLPAKFRDPFKADSGTVFDANLYMVAVLPHLAVIHLHDPHVDAANPNDPSADRVLSAARAILHTVYILCSTSFDITLLIHACCQAWYLAARVLVRFLKARIDAQDRDAAMTLRGEIQVFQLALSRIGEKVPLGQRFGKMLSELLESEMGEAEDKFSTACENKDIFEHHAGPMTGIIGQAQFNLFPSRETSVSAGGPGSGSLNGSGATLVEMDSPPDMQNLPPNGPQGSILPQLPPDPMDDLGGGMQSLDSLLTMDNLGLSMGLPHTLSLGHDIGIDIDFGTLGTMGSMSAMHNMGGNPLGNMGTPMGTV</sequence>
<dbReference type="InterPro" id="IPR007219">
    <property type="entry name" value="XnlR_reg_dom"/>
</dbReference>
<keyword evidence="2" id="KW-0479">Metal-binding</keyword>
<gene>
    <name evidence="8" type="ORF">CALCODRAFT_483466</name>
</gene>
<comment type="subcellular location">
    <subcellularLocation>
        <location evidence="1">Nucleus</location>
    </subcellularLocation>
</comment>
<dbReference type="CDD" id="cd12148">
    <property type="entry name" value="fungal_TF_MHR"/>
    <property type="match status" value="1"/>
</dbReference>
<dbReference type="Proteomes" id="UP000076842">
    <property type="component" value="Unassembled WGS sequence"/>
</dbReference>
<dbReference type="GO" id="GO:0000981">
    <property type="term" value="F:DNA-binding transcription factor activity, RNA polymerase II-specific"/>
    <property type="evidence" value="ECO:0007669"/>
    <property type="project" value="InterPro"/>
</dbReference>
<evidence type="ECO:0000256" key="5">
    <source>
        <dbReference type="ARBA" id="ARBA00023242"/>
    </source>
</evidence>
<evidence type="ECO:0000313" key="8">
    <source>
        <dbReference type="EMBL" id="KZT57111.1"/>
    </source>
</evidence>
<accession>A0A165FRG4</accession>
<dbReference type="SMART" id="SM00906">
    <property type="entry name" value="Fungal_trans"/>
    <property type="match status" value="1"/>
</dbReference>
<dbReference type="InterPro" id="IPR001138">
    <property type="entry name" value="Zn2Cys6_DnaBD"/>
</dbReference>
<dbReference type="PROSITE" id="PS50048">
    <property type="entry name" value="ZN2_CY6_FUNGAL_2"/>
    <property type="match status" value="1"/>
</dbReference>
<feature type="domain" description="Zn(2)-C6 fungal-type" evidence="7">
    <location>
        <begin position="19"/>
        <end position="63"/>
    </location>
</feature>
<evidence type="ECO:0000313" key="9">
    <source>
        <dbReference type="Proteomes" id="UP000076842"/>
    </source>
</evidence>
<dbReference type="GO" id="GO:0008270">
    <property type="term" value="F:zinc ion binding"/>
    <property type="evidence" value="ECO:0007669"/>
    <property type="project" value="InterPro"/>
</dbReference>
<feature type="compositionally biased region" description="Basic and acidic residues" evidence="6">
    <location>
        <begin position="262"/>
        <end position="272"/>
    </location>
</feature>
<evidence type="ECO:0000256" key="2">
    <source>
        <dbReference type="ARBA" id="ARBA00022723"/>
    </source>
</evidence>
<evidence type="ECO:0000256" key="1">
    <source>
        <dbReference type="ARBA" id="ARBA00004123"/>
    </source>
</evidence>
<evidence type="ECO:0000256" key="3">
    <source>
        <dbReference type="ARBA" id="ARBA00023015"/>
    </source>
</evidence>
<dbReference type="OrthoDB" id="39175at2759"/>
<reference evidence="8 9" key="1">
    <citation type="journal article" date="2016" name="Mol. Biol. Evol.">
        <title>Comparative Genomics of Early-Diverging Mushroom-Forming Fungi Provides Insights into the Origins of Lignocellulose Decay Capabilities.</title>
        <authorList>
            <person name="Nagy L.G."/>
            <person name="Riley R."/>
            <person name="Tritt A."/>
            <person name="Adam C."/>
            <person name="Daum C."/>
            <person name="Floudas D."/>
            <person name="Sun H."/>
            <person name="Yadav J.S."/>
            <person name="Pangilinan J."/>
            <person name="Larsson K.H."/>
            <person name="Matsuura K."/>
            <person name="Barry K."/>
            <person name="Labutti K."/>
            <person name="Kuo R."/>
            <person name="Ohm R.A."/>
            <person name="Bhattacharya S.S."/>
            <person name="Shirouzu T."/>
            <person name="Yoshinaga Y."/>
            <person name="Martin F.M."/>
            <person name="Grigoriev I.V."/>
            <person name="Hibbett D.S."/>
        </authorList>
    </citation>
    <scope>NUCLEOTIDE SEQUENCE [LARGE SCALE GENOMIC DNA]</scope>
    <source>
        <strain evidence="8 9">HHB12733</strain>
    </source>
</reference>
<dbReference type="STRING" id="1353952.A0A165FRG4"/>
<protein>
    <recommendedName>
        <fullName evidence="7">Zn(2)-C6 fungal-type domain-containing protein</fullName>
    </recommendedName>
</protein>
<feature type="region of interest" description="Disordered" evidence="6">
    <location>
        <begin position="250"/>
        <end position="272"/>
    </location>
</feature>
<evidence type="ECO:0000256" key="4">
    <source>
        <dbReference type="ARBA" id="ARBA00023163"/>
    </source>
</evidence>
<proteinExistence type="predicted"/>
<dbReference type="PANTHER" id="PTHR47338:SF29">
    <property type="entry name" value="ZN(2)-C6 FUNGAL-TYPE DOMAIN-CONTAINING PROTEIN"/>
    <property type="match status" value="1"/>
</dbReference>
<dbReference type="Pfam" id="PF00172">
    <property type="entry name" value="Zn_clus"/>
    <property type="match status" value="1"/>
</dbReference>
<dbReference type="GO" id="GO:0003677">
    <property type="term" value="F:DNA binding"/>
    <property type="evidence" value="ECO:0007669"/>
    <property type="project" value="InterPro"/>
</dbReference>
<keyword evidence="9" id="KW-1185">Reference proteome</keyword>
<name>A0A165FRG4_9BASI</name>
<dbReference type="GO" id="GO:0006351">
    <property type="term" value="P:DNA-templated transcription"/>
    <property type="evidence" value="ECO:0007669"/>
    <property type="project" value="InterPro"/>
</dbReference>
<feature type="region of interest" description="Disordered" evidence="6">
    <location>
        <begin position="677"/>
        <end position="727"/>
    </location>
</feature>
<organism evidence="8 9">
    <name type="scientific">Calocera cornea HHB12733</name>
    <dbReference type="NCBI Taxonomy" id="1353952"/>
    <lineage>
        <taxon>Eukaryota</taxon>
        <taxon>Fungi</taxon>
        <taxon>Dikarya</taxon>
        <taxon>Basidiomycota</taxon>
        <taxon>Agaricomycotina</taxon>
        <taxon>Dacrymycetes</taxon>
        <taxon>Dacrymycetales</taxon>
        <taxon>Dacrymycetaceae</taxon>
        <taxon>Calocera</taxon>
    </lineage>
</organism>
<dbReference type="Gene3D" id="4.10.240.10">
    <property type="entry name" value="Zn(2)-C6 fungal-type DNA-binding domain"/>
    <property type="match status" value="1"/>
</dbReference>
<dbReference type="SUPFAM" id="SSF57701">
    <property type="entry name" value="Zn2/Cys6 DNA-binding domain"/>
    <property type="match status" value="1"/>
</dbReference>
<dbReference type="GO" id="GO:0005634">
    <property type="term" value="C:nucleus"/>
    <property type="evidence" value="ECO:0007669"/>
    <property type="project" value="UniProtKB-SubCell"/>
</dbReference>
<keyword evidence="4" id="KW-0804">Transcription</keyword>